<dbReference type="InterPro" id="IPR009050">
    <property type="entry name" value="Globin-like_sf"/>
</dbReference>
<name>A0ABS5W577_9SPHN</name>
<dbReference type="SUPFAM" id="SSF46458">
    <property type="entry name" value="Globin-like"/>
    <property type="match status" value="1"/>
</dbReference>
<keyword evidence="2" id="KW-1185">Reference proteome</keyword>
<dbReference type="EMBL" id="JAHFVK010000001">
    <property type="protein sequence ID" value="MBT2133539.1"/>
    <property type="molecule type" value="Genomic_DNA"/>
</dbReference>
<gene>
    <name evidence="1" type="ORF">KK137_04245</name>
</gene>
<evidence type="ECO:0000313" key="1">
    <source>
        <dbReference type="EMBL" id="MBT2133539.1"/>
    </source>
</evidence>
<evidence type="ECO:0000313" key="2">
    <source>
        <dbReference type="Proteomes" id="UP000811255"/>
    </source>
</evidence>
<protein>
    <submittedName>
        <fullName evidence="1">Group III truncated hemoglobin</fullName>
    </submittedName>
</protein>
<comment type="caution">
    <text evidence="1">The sequence shown here is derived from an EMBL/GenBank/DDBJ whole genome shotgun (WGS) entry which is preliminary data.</text>
</comment>
<reference evidence="1 2" key="1">
    <citation type="submission" date="2021-05" db="EMBL/GenBank/DDBJ databases">
        <title>Croceibacterium sp. LX-88 genome sequence.</title>
        <authorList>
            <person name="Luo X."/>
        </authorList>
    </citation>
    <scope>NUCLEOTIDE SEQUENCE [LARGE SCALE GENOMIC DNA]</scope>
    <source>
        <strain evidence="1 2">LX-88</strain>
    </source>
</reference>
<proteinExistence type="predicted"/>
<dbReference type="InterPro" id="IPR012292">
    <property type="entry name" value="Globin/Proto"/>
</dbReference>
<organism evidence="1 2">
    <name type="scientific">Croceibacterium selenioxidans</name>
    <dbReference type="NCBI Taxonomy" id="2838833"/>
    <lineage>
        <taxon>Bacteria</taxon>
        <taxon>Pseudomonadati</taxon>
        <taxon>Pseudomonadota</taxon>
        <taxon>Alphaproteobacteria</taxon>
        <taxon>Sphingomonadales</taxon>
        <taxon>Erythrobacteraceae</taxon>
        <taxon>Croceibacterium</taxon>
    </lineage>
</organism>
<sequence>MEALRERKRAEAEAIGVDADYISSFVERFYGKIRDDDLLGPIFAERIGDWPTHLDRMKGFWRSVLHASGEFAGNPMVKHIAIPGLEERHFAHWLQLFYATLREKEPHGEAMQEVANRARMIADSLLTGIATQRRGLAGARAGEKLPRL</sequence>
<dbReference type="Proteomes" id="UP000811255">
    <property type="component" value="Unassembled WGS sequence"/>
</dbReference>
<accession>A0ABS5W577</accession>
<dbReference type="CDD" id="cd08916">
    <property type="entry name" value="TrHb3_P"/>
    <property type="match status" value="1"/>
</dbReference>
<dbReference type="Gene3D" id="1.10.490.10">
    <property type="entry name" value="Globins"/>
    <property type="match status" value="1"/>
</dbReference>